<proteinExistence type="predicted"/>
<comment type="caution">
    <text evidence="2">The sequence shown here is derived from an EMBL/GenBank/DDBJ whole genome shotgun (WGS) entry which is preliminary data.</text>
</comment>
<evidence type="ECO:0000313" key="2">
    <source>
        <dbReference type="EMBL" id="KAK9798908.1"/>
    </source>
</evidence>
<organism evidence="2 3">
    <name type="scientific">Symbiochloris irregularis</name>
    <dbReference type="NCBI Taxonomy" id="706552"/>
    <lineage>
        <taxon>Eukaryota</taxon>
        <taxon>Viridiplantae</taxon>
        <taxon>Chlorophyta</taxon>
        <taxon>core chlorophytes</taxon>
        <taxon>Trebouxiophyceae</taxon>
        <taxon>Trebouxiales</taxon>
        <taxon>Trebouxiaceae</taxon>
        <taxon>Symbiochloris</taxon>
    </lineage>
</organism>
<dbReference type="PANTHER" id="PTHR43031">
    <property type="entry name" value="FAD-DEPENDENT OXIDOREDUCTASE"/>
    <property type="match status" value="1"/>
</dbReference>
<sequence>MSNGAVSFEKEVDVESILSEASAASQDFVFEDNDDDSDVWVAEKNFVVSPPTEPASEPEVKGALDPEQADILSAYSSEQGFREIAVGDLRQHLDTAPDSVFVLDVRSAWEFSRGHIPGATNINMDDLSAKVKSGALDHVRDSTVAVICAAGLRSAQAAVRLHRVFGFQDVVNVRGGTTEWIKNGFHVDM</sequence>
<evidence type="ECO:0000259" key="1">
    <source>
        <dbReference type="PROSITE" id="PS50206"/>
    </source>
</evidence>
<dbReference type="EMBL" id="JALJOQ010000095">
    <property type="protein sequence ID" value="KAK9798908.1"/>
    <property type="molecule type" value="Genomic_DNA"/>
</dbReference>
<dbReference type="PROSITE" id="PS50206">
    <property type="entry name" value="RHODANESE_3"/>
    <property type="match status" value="1"/>
</dbReference>
<dbReference type="CDD" id="cd00158">
    <property type="entry name" value="RHOD"/>
    <property type="match status" value="1"/>
</dbReference>
<dbReference type="InterPro" id="IPR036873">
    <property type="entry name" value="Rhodanese-like_dom_sf"/>
</dbReference>
<dbReference type="PANTHER" id="PTHR43031:SF1">
    <property type="entry name" value="PYRIDINE NUCLEOTIDE-DISULPHIDE OXIDOREDUCTASE"/>
    <property type="match status" value="1"/>
</dbReference>
<reference evidence="2 3" key="1">
    <citation type="journal article" date="2024" name="Nat. Commun.">
        <title>Phylogenomics reveals the evolutionary origins of lichenization in chlorophyte algae.</title>
        <authorList>
            <person name="Puginier C."/>
            <person name="Libourel C."/>
            <person name="Otte J."/>
            <person name="Skaloud P."/>
            <person name="Haon M."/>
            <person name="Grisel S."/>
            <person name="Petersen M."/>
            <person name="Berrin J.G."/>
            <person name="Delaux P.M."/>
            <person name="Dal Grande F."/>
            <person name="Keller J."/>
        </authorList>
    </citation>
    <scope>NUCLEOTIDE SEQUENCE [LARGE SCALE GENOMIC DNA]</scope>
    <source>
        <strain evidence="2 3">SAG 2036</strain>
    </source>
</reference>
<dbReference type="SUPFAM" id="SSF52821">
    <property type="entry name" value="Rhodanese/Cell cycle control phosphatase"/>
    <property type="match status" value="1"/>
</dbReference>
<gene>
    <name evidence="2" type="ORF">WJX73_007420</name>
</gene>
<dbReference type="InterPro" id="IPR001763">
    <property type="entry name" value="Rhodanese-like_dom"/>
</dbReference>
<dbReference type="Proteomes" id="UP001465755">
    <property type="component" value="Unassembled WGS sequence"/>
</dbReference>
<dbReference type="AlphaFoldDB" id="A0AAW1NVG0"/>
<dbReference type="InterPro" id="IPR050229">
    <property type="entry name" value="GlpE_sulfurtransferase"/>
</dbReference>
<protein>
    <recommendedName>
        <fullName evidence="1">Rhodanese domain-containing protein</fullName>
    </recommendedName>
</protein>
<keyword evidence="3" id="KW-1185">Reference proteome</keyword>
<dbReference type="SMART" id="SM00450">
    <property type="entry name" value="RHOD"/>
    <property type="match status" value="1"/>
</dbReference>
<dbReference type="InterPro" id="IPR001307">
    <property type="entry name" value="Thiosulphate_STrfase_CS"/>
</dbReference>
<accession>A0AAW1NVG0</accession>
<dbReference type="GO" id="GO:0004792">
    <property type="term" value="F:thiosulfate-cyanide sulfurtransferase activity"/>
    <property type="evidence" value="ECO:0007669"/>
    <property type="project" value="InterPro"/>
</dbReference>
<dbReference type="PROSITE" id="PS00380">
    <property type="entry name" value="RHODANESE_1"/>
    <property type="match status" value="1"/>
</dbReference>
<evidence type="ECO:0000313" key="3">
    <source>
        <dbReference type="Proteomes" id="UP001465755"/>
    </source>
</evidence>
<feature type="domain" description="Rhodanese" evidence="1">
    <location>
        <begin position="96"/>
        <end position="189"/>
    </location>
</feature>
<name>A0AAW1NVG0_9CHLO</name>
<dbReference type="Gene3D" id="3.40.250.10">
    <property type="entry name" value="Rhodanese-like domain"/>
    <property type="match status" value="1"/>
</dbReference>
<dbReference type="Pfam" id="PF00581">
    <property type="entry name" value="Rhodanese"/>
    <property type="match status" value="1"/>
</dbReference>